<dbReference type="Proteomes" id="UP001417504">
    <property type="component" value="Unassembled WGS sequence"/>
</dbReference>
<name>A0AAP0IM29_9MAGN</name>
<evidence type="ECO:0000313" key="3">
    <source>
        <dbReference type="Proteomes" id="UP001417504"/>
    </source>
</evidence>
<dbReference type="PANTHER" id="PTHR33450">
    <property type="entry name" value="EMB|CAB67623.1-RELATED"/>
    <property type="match status" value="1"/>
</dbReference>
<dbReference type="InterPro" id="IPR008480">
    <property type="entry name" value="DUF761_pln"/>
</dbReference>
<dbReference type="PANTHER" id="PTHR33450:SF12">
    <property type="entry name" value="COTTON FIBER PROTEIN"/>
    <property type="match status" value="1"/>
</dbReference>
<sequence>MIMKSKASAFLKQIMSVVISMVKAKSTALKGKTSAIKTRLIIFSLMKNKKVLMGAISHKLHALIGNSSSSSSNNNNKSTDDDDDQDKIKNAIDDADPEEGDDELIDHADQVSKAIDDVEINGSCSVGATDEYYSNNPPIMVAMDDEDKYPDLTHSLFDSEEEEEEESGTSVIDLVRNSKQINANDFSLEDQIDEVADLFIKRFHRRIKLQKLESFNRYQQMLQRGL</sequence>
<feature type="compositionally biased region" description="Acidic residues" evidence="1">
    <location>
        <begin position="93"/>
        <end position="102"/>
    </location>
</feature>
<feature type="region of interest" description="Disordered" evidence="1">
    <location>
        <begin position="66"/>
        <end position="102"/>
    </location>
</feature>
<accession>A0AAP0IM29</accession>
<feature type="compositionally biased region" description="Low complexity" evidence="1">
    <location>
        <begin position="66"/>
        <end position="77"/>
    </location>
</feature>
<protein>
    <submittedName>
        <fullName evidence="2">Uncharacterized protein</fullName>
    </submittedName>
</protein>
<evidence type="ECO:0000313" key="2">
    <source>
        <dbReference type="EMBL" id="KAK9117755.1"/>
    </source>
</evidence>
<dbReference type="EMBL" id="JBBNAE010000006">
    <property type="protein sequence ID" value="KAK9117755.1"/>
    <property type="molecule type" value="Genomic_DNA"/>
</dbReference>
<dbReference type="AlphaFoldDB" id="A0AAP0IM29"/>
<gene>
    <name evidence="2" type="ORF">Sjap_016702</name>
</gene>
<keyword evidence="3" id="KW-1185">Reference proteome</keyword>
<comment type="caution">
    <text evidence="2">The sequence shown here is derived from an EMBL/GenBank/DDBJ whole genome shotgun (WGS) entry which is preliminary data.</text>
</comment>
<dbReference type="Pfam" id="PF05553">
    <property type="entry name" value="DUF761"/>
    <property type="match status" value="1"/>
</dbReference>
<reference evidence="2 3" key="1">
    <citation type="submission" date="2024-01" db="EMBL/GenBank/DDBJ databases">
        <title>Genome assemblies of Stephania.</title>
        <authorList>
            <person name="Yang L."/>
        </authorList>
    </citation>
    <scope>NUCLEOTIDE SEQUENCE [LARGE SCALE GENOMIC DNA]</scope>
    <source>
        <strain evidence="2">QJT</strain>
        <tissue evidence="2">Leaf</tissue>
    </source>
</reference>
<organism evidence="2 3">
    <name type="scientific">Stephania japonica</name>
    <dbReference type="NCBI Taxonomy" id="461633"/>
    <lineage>
        <taxon>Eukaryota</taxon>
        <taxon>Viridiplantae</taxon>
        <taxon>Streptophyta</taxon>
        <taxon>Embryophyta</taxon>
        <taxon>Tracheophyta</taxon>
        <taxon>Spermatophyta</taxon>
        <taxon>Magnoliopsida</taxon>
        <taxon>Ranunculales</taxon>
        <taxon>Menispermaceae</taxon>
        <taxon>Menispermoideae</taxon>
        <taxon>Cissampelideae</taxon>
        <taxon>Stephania</taxon>
    </lineage>
</organism>
<proteinExistence type="predicted"/>
<evidence type="ECO:0000256" key="1">
    <source>
        <dbReference type="SAM" id="MobiDB-lite"/>
    </source>
</evidence>